<dbReference type="Proteomes" id="UP001154282">
    <property type="component" value="Unassembled WGS sequence"/>
</dbReference>
<sequence>MLRIACNNQNPPSFYRRHLFGSFLRQLKDSKTFVDQPLGNLMKNCTRKKPKTILPEFRGIRNKAPNKMPRIITATAITILPRLHLLNSGCKSPRRRKVVWKGGKREKVSALGYAGLKITGLLSLHCLERGAALLCETSLAHYHPTLGTRSAQAFAKPSWPNSKLGAGRPEVDSPSPAFEAGPMSHYFGASTWLTSSRYQARRQFSFSTNY</sequence>
<dbReference type="AlphaFoldDB" id="A0AAV0QF28"/>
<proteinExistence type="predicted"/>
<gene>
    <name evidence="1" type="ORF">LITE_LOCUS42869</name>
</gene>
<protein>
    <recommendedName>
        <fullName evidence="3">Ribosomal protein L2</fullName>
    </recommendedName>
</protein>
<comment type="caution">
    <text evidence="1">The sequence shown here is derived from an EMBL/GenBank/DDBJ whole genome shotgun (WGS) entry which is preliminary data.</text>
</comment>
<evidence type="ECO:0008006" key="3">
    <source>
        <dbReference type="Google" id="ProtNLM"/>
    </source>
</evidence>
<organism evidence="1 2">
    <name type="scientific">Linum tenue</name>
    <dbReference type="NCBI Taxonomy" id="586396"/>
    <lineage>
        <taxon>Eukaryota</taxon>
        <taxon>Viridiplantae</taxon>
        <taxon>Streptophyta</taxon>
        <taxon>Embryophyta</taxon>
        <taxon>Tracheophyta</taxon>
        <taxon>Spermatophyta</taxon>
        <taxon>Magnoliopsida</taxon>
        <taxon>eudicotyledons</taxon>
        <taxon>Gunneridae</taxon>
        <taxon>Pentapetalae</taxon>
        <taxon>rosids</taxon>
        <taxon>fabids</taxon>
        <taxon>Malpighiales</taxon>
        <taxon>Linaceae</taxon>
        <taxon>Linum</taxon>
    </lineage>
</organism>
<accession>A0AAV0QF28</accession>
<reference evidence="1" key="1">
    <citation type="submission" date="2022-08" db="EMBL/GenBank/DDBJ databases">
        <authorList>
            <person name="Gutierrez-Valencia J."/>
        </authorList>
    </citation>
    <scope>NUCLEOTIDE SEQUENCE</scope>
</reference>
<evidence type="ECO:0000313" key="1">
    <source>
        <dbReference type="EMBL" id="CAI0543560.1"/>
    </source>
</evidence>
<name>A0AAV0QF28_9ROSI</name>
<keyword evidence="2" id="KW-1185">Reference proteome</keyword>
<evidence type="ECO:0000313" key="2">
    <source>
        <dbReference type="Proteomes" id="UP001154282"/>
    </source>
</evidence>
<dbReference type="EMBL" id="CAMGYJ010000009">
    <property type="protein sequence ID" value="CAI0543560.1"/>
    <property type="molecule type" value="Genomic_DNA"/>
</dbReference>